<sequence>MQVPGIDGCKGGWIGILTDPSFSAPRAIGTCLAGMIAGSMAEVVVTDMPVGLSATESPRRCDVAARGVLRCKVSPVFNTPIRPVLEAVSYDDTSDISRRVTGKGLSRQAWGILPRIREGHPELSFALADHGQPVPASKKSRKGQPLRLQILSGAGFRIENLDLANLPPRTALDHLIDAAIMAWSAIRLAEDRACLFPDTLLCDDHGLPMQMVA</sequence>
<dbReference type="OrthoDB" id="9811476at2"/>
<name>A0A4Q9G1L7_9RHOB</name>
<evidence type="ECO:0000313" key="1">
    <source>
        <dbReference type="EMBL" id="TBN37503.1"/>
    </source>
</evidence>
<dbReference type="InterPro" id="IPR007362">
    <property type="entry name" value="DUF429"/>
</dbReference>
<organism evidence="1 2">
    <name type="scientific">Paracoccus subflavus</name>
    <dbReference type="NCBI Taxonomy" id="2528244"/>
    <lineage>
        <taxon>Bacteria</taxon>
        <taxon>Pseudomonadati</taxon>
        <taxon>Pseudomonadota</taxon>
        <taxon>Alphaproteobacteria</taxon>
        <taxon>Rhodobacterales</taxon>
        <taxon>Paracoccaceae</taxon>
        <taxon>Paracoccus</taxon>
    </lineage>
</organism>
<dbReference type="RefSeq" id="WP_130992003.1">
    <property type="nucleotide sequence ID" value="NZ_SISK01000013.1"/>
</dbReference>
<protein>
    <submittedName>
        <fullName evidence="1">DUF429 domain-containing protein</fullName>
    </submittedName>
</protein>
<gene>
    <name evidence="1" type="ORF">EYE42_14310</name>
</gene>
<proteinExistence type="predicted"/>
<dbReference type="Pfam" id="PF04250">
    <property type="entry name" value="DUF429"/>
    <property type="match status" value="1"/>
</dbReference>
<dbReference type="AlphaFoldDB" id="A0A4Q9G1L7"/>
<keyword evidence="2" id="KW-1185">Reference proteome</keyword>
<comment type="caution">
    <text evidence="1">The sequence shown here is derived from an EMBL/GenBank/DDBJ whole genome shotgun (WGS) entry which is preliminary data.</text>
</comment>
<evidence type="ECO:0000313" key="2">
    <source>
        <dbReference type="Proteomes" id="UP000293520"/>
    </source>
</evidence>
<reference evidence="1 2" key="1">
    <citation type="submission" date="2019-02" db="EMBL/GenBank/DDBJ databases">
        <title>Paracoccus subflavus sp. nov., isolated from marine sediment of the Pacific Ocean.</title>
        <authorList>
            <person name="Zhang G."/>
        </authorList>
    </citation>
    <scope>NUCLEOTIDE SEQUENCE [LARGE SCALE GENOMIC DNA]</scope>
    <source>
        <strain evidence="1 2">GY0581</strain>
    </source>
</reference>
<dbReference type="Proteomes" id="UP000293520">
    <property type="component" value="Unassembled WGS sequence"/>
</dbReference>
<accession>A0A4Q9G1L7</accession>
<dbReference type="EMBL" id="SISK01000013">
    <property type="protein sequence ID" value="TBN37503.1"/>
    <property type="molecule type" value="Genomic_DNA"/>
</dbReference>